<feature type="compositionally biased region" description="Basic and acidic residues" evidence="1">
    <location>
        <begin position="316"/>
        <end position="331"/>
    </location>
</feature>
<evidence type="ECO:0008006" key="4">
    <source>
        <dbReference type="Google" id="ProtNLM"/>
    </source>
</evidence>
<evidence type="ECO:0000313" key="3">
    <source>
        <dbReference type="Proteomes" id="UP000660070"/>
    </source>
</evidence>
<proteinExistence type="predicted"/>
<organism evidence="2 3">
    <name type="scientific">Kaistella gelatinilytica</name>
    <dbReference type="NCBI Taxonomy" id="2787636"/>
    <lineage>
        <taxon>Bacteria</taxon>
        <taxon>Pseudomonadati</taxon>
        <taxon>Bacteroidota</taxon>
        <taxon>Flavobacteriia</taxon>
        <taxon>Flavobacteriales</taxon>
        <taxon>Weeksellaceae</taxon>
        <taxon>Chryseobacterium group</taxon>
        <taxon>Kaistella</taxon>
    </lineage>
</organism>
<dbReference type="RefSeq" id="WP_196080088.1">
    <property type="nucleotide sequence ID" value="NZ_JADPVI010000002.1"/>
</dbReference>
<comment type="caution">
    <text evidence="2">The sequence shown here is derived from an EMBL/GenBank/DDBJ whole genome shotgun (WGS) entry which is preliminary data.</text>
</comment>
<dbReference type="EMBL" id="JADPVI010000002">
    <property type="protein sequence ID" value="MBF8457606.1"/>
    <property type="molecule type" value="Genomic_DNA"/>
</dbReference>
<reference evidence="2 3" key="1">
    <citation type="submission" date="2020-11" db="EMBL/GenBank/DDBJ databases">
        <title>Kaistella gelatinilytica sp. nov., a flavobacterium isolated from Antarctic Soil.</title>
        <authorList>
            <person name="Li J."/>
        </authorList>
    </citation>
    <scope>NUCLEOTIDE SEQUENCE [LARGE SCALE GENOMIC DNA]</scope>
    <source>
        <strain evidence="2 3">G5-32</strain>
    </source>
</reference>
<evidence type="ECO:0000256" key="1">
    <source>
        <dbReference type="SAM" id="MobiDB-lite"/>
    </source>
</evidence>
<protein>
    <recommendedName>
        <fullName evidence="4">Tetratricopeptide repeat protein</fullName>
    </recommendedName>
</protein>
<accession>A0ABS0FD80</accession>
<sequence length="547" mass="62927">MNARILELIKNPEIIQNQDLDLLNSEIKQHPYLQNIRAIHLFGTHKFDTENYQKELSVTAAYTTDKKILYQLINKKTEIISAPDHTENPPFEKGSAEELPEPKIYNDVIIIEKPTAKPVFVEGNLNRILFEGEEDFLERENEKIDIQSTLESGKIVTQSIIKEEEEKSISIPLEKAEFTETEDAESFTPETIINELAISKEEPVVEDLSTISFHGLEEFLPDVKIKATNTEEHYVAPKPQLSKQDLEMQLLIAEVEAKVKASKKEKVVEIEPDHNHDLNFSESQKLEIAPVKSEIVPEKSPEVILETKTQNEEISEEKPSVKEEITEKPGSTEKSSWKPMQFSGNIPDSLIDKKPEIKTEVQSVIIKNSFDDKELSEPKIEVEQLEERPVLNVSFLTQKVSPIESPKLEKAEEETQKVEETEPITERSNVTNFINTWQTWLKIDREEEISEEKPVISKVEVKNTVIEKFIEKEPKISKLKEESDFVVKEKGTNISHLMTETLANLYVEQKLYAKAIKAYETLATKHPHKEDLFKEKIQEIKELRKNP</sequence>
<dbReference type="Proteomes" id="UP000660070">
    <property type="component" value="Unassembled WGS sequence"/>
</dbReference>
<gene>
    <name evidence="2" type="ORF">IV494_10490</name>
</gene>
<name>A0ABS0FD80_9FLAO</name>
<keyword evidence="3" id="KW-1185">Reference proteome</keyword>
<evidence type="ECO:0000313" key="2">
    <source>
        <dbReference type="EMBL" id="MBF8457606.1"/>
    </source>
</evidence>
<feature type="region of interest" description="Disordered" evidence="1">
    <location>
        <begin position="309"/>
        <end position="353"/>
    </location>
</feature>